<reference evidence="11" key="1">
    <citation type="submission" date="2019-06" db="EMBL/GenBank/DDBJ databases">
        <authorList>
            <consortium name="Wellcome Sanger Institute Data Sharing"/>
        </authorList>
    </citation>
    <scope>NUCLEOTIDE SEQUENCE [LARGE SCALE GENOMIC DNA]</scope>
</reference>
<evidence type="ECO:0000256" key="9">
    <source>
        <dbReference type="PROSITE-ProRule" id="PRU00239"/>
    </source>
</evidence>
<feature type="active site" evidence="8 9">
    <location>
        <position position="105"/>
    </location>
</feature>
<evidence type="ECO:0000256" key="4">
    <source>
        <dbReference type="ARBA" id="ARBA00022737"/>
    </source>
</evidence>
<sequence length="699" mass="79721">MPSHGVCKNLINARHLKDGYGTIENPARLFKQDFRQMKRYCQRMKLRFVDEVFPPDSETIGEGLLSPEDLARVVWLRPHKIVPNPALVVDTVSRFDFGQGMLGNCWFLASAATLSFQDFILKQVIPLDQTFDNDYCGIWHFRFWRFGIWVDVIIDDKLPTINGQLIFVHSTDPAEFWPALLEKAYAKVCGSYSDMNAGTPAEALVDFTGGVHFCIDLQHPPPELWEMMSRAGRSRSLMGCGTPQGETSANTVLPNGLVQGHAYCITGLKEVMSQGQIVRLVRLLNPWGKGEWKGAWSDQCPRWQTVSPEERAMCQSVRDDGEFWMSLEEFVQFYSDLDICCMCPDFLDGSESCHWKTSYYEGRWIAGSTAGGCMNNTDTFWCNPQYRVKVEQLVGGCAEKQGEKNMLVSLMQKPDKRKRRMVKNLYIGFSVFEVPEHCSRKKGKFQADFFSSTSPVAQTKTYVNGREVMEFLLLKPGEYLIVPSTFKPNETASFILTILTKSETHVHENAGGMNHEHMDIDQPLADEPVEDEHSRRDFFRQFSNNYEEVDAEKLQTLLNNKVLEGQLKHGGFSIDACRSLIALTDMSLTGTLTGEEFILLWKKISGYKEMFVRSTASEADTLSVDELRSVIAAFGMRINDVVLNVVVMRYRNSCGRFTLESFVNLIFRLERMYETYNQMADGMGILLRRSEWLQLTMYA</sequence>
<dbReference type="PROSITE" id="PS50203">
    <property type="entry name" value="CALPAIN_CAT"/>
    <property type="match status" value="1"/>
</dbReference>
<dbReference type="CDD" id="cd00214">
    <property type="entry name" value="Calpain_III"/>
    <property type="match status" value="1"/>
</dbReference>
<protein>
    <submittedName>
        <fullName evidence="11">Calpain-1 catalytic subunit-like</fullName>
    </submittedName>
</protein>
<evidence type="ECO:0000256" key="6">
    <source>
        <dbReference type="ARBA" id="ARBA00022807"/>
    </source>
</evidence>
<dbReference type="AlphaFoldDB" id="A0A672J6G8"/>
<comment type="similarity">
    <text evidence="1">Belongs to the peptidase C2 family.</text>
</comment>
<accession>A0A672J6G8</accession>
<keyword evidence="3" id="KW-0479">Metal-binding</keyword>
<dbReference type="InParanoid" id="A0A672J6G8"/>
<reference evidence="11" key="2">
    <citation type="submission" date="2025-08" db="UniProtKB">
        <authorList>
            <consortium name="Ensembl"/>
        </authorList>
    </citation>
    <scope>IDENTIFICATION</scope>
</reference>
<evidence type="ECO:0000259" key="10">
    <source>
        <dbReference type="PROSITE" id="PS50203"/>
    </source>
</evidence>
<dbReference type="InterPro" id="IPR038765">
    <property type="entry name" value="Papain-like_cys_pep_sf"/>
</dbReference>
<dbReference type="Pfam" id="PF00648">
    <property type="entry name" value="Peptidase_C2"/>
    <property type="match status" value="1"/>
</dbReference>
<dbReference type="SUPFAM" id="SSF47473">
    <property type="entry name" value="EF-hand"/>
    <property type="match status" value="1"/>
</dbReference>
<dbReference type="InterPro" id="IPR022682">
    <property type="entry name" value="Calpain_domain_III"/>
</dbReference>
<evidence type="ECO:0000256" key="2">
    <source>
        <dbReference type="ARBA" id="ARBA00022670"/>
    </source>
</evidence>
<organism evidence="11 12">
    <name type="scientific">Salarias fasciatus</name>
    <name type="common">Jewelled blenny</name>
    <name type="synonym">Blennius fasciatus</name>
    <dbReference type="NCBI Taxonomy" id="181472"/>
    <lineage>
        <taxon>Eukaryota</taxon>
        <taxon>Metazoa</taxon>
        <taxon>Chordata</taxon>
        <taxon>Craniata</taxon>
        <taxon>Vertebrata</taxon>
        <taxon>Euteleostomi</taxon>
        <taxon>Actinopterygii</taxon>
        <taxon>Neopterygii</taxon>
        <taxon>Teleostei</taxon>
        <taxon>Neoteleostei</taxon>
        <taxon>Acanthomorphata</taxon>
        <taxon>Ovalentaria</taxon>
        <taxon>Blenniimorphae</taxon>
        <taxon>Blenniiformes</taxon>
        <taxon>Blennioidei</taxon>
        <taxon>Blenniidae</taxon>
        <taxon>Salariinae</taxon>
        <taxon>Salarias</taxon>
    </lineage>
</organism>
<feature type="domain" description="Calpain catalytic" evidence="10">
    <location>
        <begin position="47"/>
        <end position="343"/>
    </location>
</feature>
<dbReference type="InterPro" id="IPR036213">
    <property type="entry name" value="Calpain_III_sf"/>
</dbReference>
<dbReference type="PROSITE" id="PS00139">
    <property type="entry name" value="THIOL_PROTEASE_CYS"/>
    <property type="match status" value="1"/>
</dbReference>
<dbReference type="Gene3D" id="3.90.70.10">
    <property type="entry name" value="Cysteine proteinases"/>
    <property type="match status" value="1"/>
</dbReference>
<keyword evidence="7" id="KW-0106">Calcium</keyword>
<dbReference type="SMART" id="SM00720">
    <property type="entry name" value="calpain_III"/>
    <property type="match status" value="1"/>
</dbReference>
<dbReference type="GeneID" id="115406428"/>
<dbReference type="GO" id="GO:0005737">
    <property type="term" value="C:cytoplasm"/>
    <property type="evidence" value="ECO:0007669"/>
    <property type="project" value="TreeGrafter"/>
</dbReference>
<keyword evidence="12" id="KW-1185">Reference proteome</keyword>
<dbReference type="InterPro" id="IPR022684">
    <property type="entry name" value="Calpain_cysteine_protease"/>
</dbReference>
<evidence type="ECO:0000256" key="5">
    <source>
        <dbReference type="ARBA" id="ARBA00022801"/>
    </source>
</evidence>
<evidence type="ECO:0000256" key="1">
    <source>
        <dbReference type="ARBA" id="ARBA00007623"/>
    </source>
</evidence>
<dbReference type="FunFam" id="3.90.70.10:FF:000054">
    <property type="entry name" value="Calpain 14"/>
    <property type="match status" value="1"/>
</dbReference>
<dbReference type="Pfam" id="PF01067">
    <property type="entry name" value="Calpain_III"/>
    <property type="match status" value="1"/>
</dbReference>
<dbReference type="FunFam" id="2.60.120.380:FF:000001">
    <property type="entry name" value="Calpain-1 catalytic subunit"/>
    <property type="match status" value="1"/>
</dbReference>
<dbReference type="OMA" id="THVHENA"/>
<keyword evidence="2 9" id="KW-0645">Protease</keyword>
<dbReference type="PANTHER" id="PTHR10183">
    <property type="entry name" value="CALPAIN"/>
    <property type="match status" value="1"/>
</dbReference>
<gene>
    <name evidence="11" type="primary">LOC115406428</name>
</gene>
<dbReference type="InterPro" id="IPR022683">
    <property type="entry name" value="Calpain_III"/>
</dbReference>
<keyword evidence="4" id="KW-0677">Repeat</keyword>
<evidence type="ECO:0000256" key="3">
    <source>
        <dbReference type="ARBA" id="ARBA00022723"/>
    </source>
</evidence>
<evidence type="ECO:0000313" key="11">
    <source>
        <dbReference type="Ensembl" id="ENSSFAP00005049771.1"/>
    </source>
</evidence>
<dbReference type="SMART" id="SM00230">
    <property type="entry name" value="CysPc"/>
    <property type="match status" value="1"/>
</dbReference>
<dbReference type="SUPFAM" id="SSF54001">
    <property type="entry name" value="Cysteine proteinases"/>
    <property type="match status" value="1"/>
</dbReference>
<dbReference type="Gene3D" id="2.60.120.380">
    <property type="match status" value="1"/>
</dbReference>
<dbReference type="Proteomes" id="UP000472267">
    <property type="component" value="Chromosome 19"/>
</dbReference>
<reference evidence="11" key="3">
    <citation type="submission" date="2025-09" db="UniProtKB">
        <authorList>
            <consortium name="Ensembl"/>
        </authorList>
    </citation>
    <scope>IDENTIFICATION</scope>
</reference>
<dbReference type="PANTHER" id="PTHR10183:SF302">
    <property type="entry name" value="CALPAIN-14"/>
    <property type="match status" value="1"/>
</dbReference>
<dbReference type="SUPFAM" id="SSF49758">
    <property type="entry name" value="Calpain large subunit, middle domain (domain III)"/>
    <property type="match status" value="1"/>
</dbReference>
<dbReference type="InterPro" id="IPR011992">
    <property type="entry name" value="EF-hand-dom_pair"/>
</dbReference>
<dbReference type="Gene3D" id="1.10.238.10">
    <property type="entry name" value="EF-hand"/>
    <property type="match status" value="1"/>
</dbReference>
<feature type="active site" evidence="8 9">
    <location>
        <position position="261"/>
    </location>
</feature>
<evidence type="ECO:0000313" key="12">
    <source>
        <dbReference type="Proteomes" id="UP000472267"/>
    </source>
</evidence>
<name>A0A672J6G8_SALFA</name>
<dbReference type="FunCoup" id="A0A672J6G8">
    <property type="interactions" value="1"/>
</dbReference>
<dbReference type="GO" id="GO:0004198">
    <property type="term" value="F:calcium-dependent cysteine-type endopeptidase activity"/>
    <property type="evidence" value="ECO:0007669"/>
    <property type="project" value="InterPro"/>
</dbReference>
<dbReference type="OrthoDB" id="424753at2759"/>
<dbReference type="PRINTS" id="PR00704">
    <property type="entry name" value="CALPAIN"/>
</dbReference>
<dbReference type="Ensembl" id="ENSSFAT00005051401.1">
    <property type="protein sequence ID" value="ENSSFAP00005049771.1"/>
    <property type="gene ID" value="ENSSFAG00005024040.1"/>
</dbReference>
<evidence type="ECO:0000256" key="7">
    <source>
        <dbReference type="ARBA" id="ARBA00022837"/>
    </source>
</evidence>
<dbReference type="InterPro" id="IPR000169">
    <property type="entry name" value="Pept_cys_AS"/>
</dbReference>
<feature type="active site" evidence="8 9">
    <location>
        <position position="285"/>
    </location>
</feature>
<dbReference type="GO" id="GO:0006508">
    <property type="term" value="P:proteolysis"/>
    <property type="evidence" value="ECO:0007669"/>
    <property type="project" value="UniProtKB-KW"/>
</dbReference>
<dbReference type="InterPro" id="IPR001300">
    <property type="entry name" value="Peptidase_C2_calpain_cat"/>
</dbReference>
<keyword evidence="5 9" id="KW-0378">Hydrolase</keyword>
<dbReference type="GO" id="GO:0046872">
    <property type="term" value="F:metal ion binding"/>
    <property type="evidence" value="ECO:0007669"/>
    <property type="project" value="UniProtKB-KW"/>
</dbReference>
<keyword evidence="6 9" id="KW-0788">Thiol protease</keyword>
<evidence type="ECO:0000256" key="8">
    <source>
        <dbReference type="PIRSR" id="PIRSR622684-1"/>
    </source>
</evidence>
<dbReference type="InterPro" id="IPR033883">
    <property type="entry name" value="C2_III"/>
</dbReference>
<dbReference type="CDD" id="cd00044">
    <property type="entry name" value="CysPc"/>
    <property type="match status" value="1"/>
</dbReference>
<proteinExistence type="inferred from homology"/>
<dbReference type="RefSeq" id="XP_029972334.1">
    <property type="nucleotide sequence ID" value="XM_030116474.1"/>
</dbReference>